<reference evidence="2 3" key="1">
    <citation type="journal article" date="2022" name="Nat. Plants">
        <title>Genomes of leafy and leafless Platanthera orchids illuminate the evolution of mycoheterotrophy.</title>
        <authorList>
            <person name="Li M.H."/>
            <person name="Liu K.W."/>
            <person name="Li Z."/>
            <person name="Lu H.C."/>
            <person name="Ye Q.L."/>
            <person name="Zhang D."/>
            <person name="Wang J.Y."/>
            <person name="Li Y.F."/>
            <person name="Zhong Z.M."/>
            <person name="Liu X."/>
            <person name="Yu X."/>
            <person name="Liu D.K."/>
            <person name="Tu X.D."/>
            <person name="Liu B."/>
            <person name="Hao Y."/>
            <person name="Liao X.Y."/>
            <person name="Jiang Y.T."/>
            <person name="Sun W.H."/>
            <person name="Chen J."/>
            <person name="Chen Y.Q."/>
            <person name="Ai Y."/>
            <person name="Zhai J.W."/>
            <person name="Wu S.S."/>
            <person name="Zhou Z."/>
            <person name="Hsiao Y.Y."/>
            <person name="Wu W.L."/>
            <person name="Chen Y.Y."/>
            <person name="Lin Y.F."/>
            <person name="Hsu J.L."/>
            <person name="Li C.Y."/>
            <person name="Wang Z.W."/>
            <person name="Zhao X."/>
            <person name="Zhong W.Y."/>
            <person name="Ma X.K."/>
            <person name="Ma L."/>
            <person name="Huang J."/>
            <person name="Chen G.Z."/>
            <person name="Huang M.Z."/>
            <person name="Huang L."/>
            <person name="Peng D.H."/>
            <person name="Luo Y.B."/>
            <person name="Zou S.Q."/>
            <person name="Chen S.P."/>
            <person name="Lan S."/>
            <person name="Tsai W.C."/>
            <person name="Van de Peer Y."/>
            <person name="Liu Z.J."/>
        </authorList>
    </citation>
    <scope>NUCLEOTIDE SEQUENCE [LARGE SCALE GENOMIC DNA]</scope>
    <source>
        <strain evidence="2">Lor288</strain>
    </source>
</reference>
<feature type="compositionally biased region" description="Basic and acidic residues" evidence="1">
    <location>
        <begin position="1014"/>
        <end position="1024"/>
    </location>
</feature>
<feature type="region of interest" description="Disordered" evidence="1">
    <location>
        <begin position="999"/>
        <end position="1024"/>
    </location>
</feature>
<name>A0ABR2N5D2_9ASPA</name>
<gene>
    <name evidence="2" type="ORF">KSP40_PGU010051</name>
</gene>
<feature type="compositionally biased region" description="Polar residues" evidence="1">
    <location>
        <begin position="951"/>
        <end position="968"/>
    </location>
</feature>
<dbReference type="PANTHER" id="PTHR38372">
    <property type="entry name" value="DENTIN SIALOPHOSPHOPROTEIN-LIKE PROTEIN"/>
    <property type="match status" value="1"/>
</dbReference>
<feature type="region of interest" description="Disordered" evidence="1">
    <location>
        <begin position="759"/>
        <end position="792"/>
    </location>
</feature>
<feature type="region of interest" description="Disordered" evidence="1">
    <location>
        <begin position="653"/>
        <end position="719"/>
    </location>
</feature>
<feature type="compositionally biased region" description="Basic and acidic residues" evidence="1">
    <location>
        <begin position="917"/>
        <end position="928"/>
    </location>
</feature>
<feature type="region of interest" description="Disordered" evidence="1">
    <location>
        <begin position="911"/>
        <end position="970"/>
    </location>
</feature>
<accession>A0ABR2N5D2</accession>
<evidence type="ECO:0000256" key="1">
    <source>
        <dbReference type="SAM" id="MobiDB-lite"/>
    </source>
</evidence>
<feature type="compositionally biased region" description="Low complexity" evidence="1">
    <location>
        <begin position="448"/>
        <end position="495"/>
    </location>
</feature>
<evidence type="ECO:0000313" key="3">
    <source>
        <dbReference type="Proteomes" id="UP001412067"/>
    </source>
</evidence>
<feature type="region of interest" description="Disordered" evidence="1">
    <location>
        <begin position="159"/>
        <end position="183"/>
    </location>
</feature>
<dbReference type="EMBL" id="JBBWWR010000001">
    <property type="protein sequence ID" value="KAK8971353.1"/>
    <property type="molecule type" value="Genomic_DNA"/>
</dbReference>
<keyword evidence="3" id="KW-1185">Reference proteome</keyword>
<protein>
    <submittedName>
        <fullName evidence="2">Uncharacterized protein</fullName>
    </submittedName>
</protein>
<dbReference type="Proteomes" id="UP001412067">
    <property type="component" value="Unassembled WGS sequence"/>
</dbReference>
<sequence length="1277" mass="142893">MARLLMRRDHLWNIFHDFSMSKNTLLVRSKLWLNAIVKSRAHNVIIIGVVEVGGKEFRFTWSQELTDLCDIYEERQNGDDGDGLLVECGAAWRKLNVQRILDESTKNHVKMRSEEAERMLKSRKLSDTDAEVLATEQISALEKKNSDVQGELDSLRIRLGTTKSQPVAPPAPETSPKKNGRLCYSTGDLRPVRRQYVHESGKLMLTRLRWLGRLSEEGEALSVEPLLPKVFEDELARVMNSPEDRHDIVVLHLRFLFPSYNRTIVLDPTNPSVKNQAKSMAAAAAICGEWVGSRRKWFSRKGKLRTAEEHVDNFALTKSQGDEFKGTIITNSIERNNTLLTSLRKFVYIKSLDHAFSEASYAVATICYLSTLLSLVVSSSPKCSKILAKKASSVLPKKAVLEMLDPETRSTKNEEASDLFERINIVQDTEDPLNMDEKARDNSVVRAGSLSESGSDSDSESSSSGSDSESQSRSKAGSGSASSSDSESDVSSSSKEASDVDVDIMTSDDERGVTVQNIDVTASRLSPSPRLWRSDDEHGVVDINERDQKSNGASPALNLTTSENIYERVNSVIDAKDFPIVISGKTFEKLEAKNAESIDSYLPQSKPRSSVVYADHNKVMENQHESPFGSFNNDSHRLIGRSINEEQILMKGGSEQHDNHESVNKLDNKRSLNSEFLDEKSQNAKRIKTPSSVEATFGEGNGGRSSKISCSLSPERSMQMDQKTKIMNNYQRDGRREFNFLDENLSEHATSVVAGNISKARSSPDFRGPPNFASEQSGRKTTDSSGRKRTAIEKPIKYVESLGRANKHMQAVSIPPESEISAVKTMQVKGKDENGDFLDKHRTKNVQENGKSTDGYANGKGSILRREHSDLELGEFREPLPDVLRLEKMTVERTSPFKKIESNVTFPDSNVDINTGKCDENGVSESKRQPSPSFRGGMNEKILADDRLDLSRSQPKFMQPQSRQSSKMDFTEPETMIHQDKCAESGGKNGTRTFQAMGVENEANGPKRSASNRTPKDDSRHGILVDHKNVKESKSDKLNGLKRSKSDQIIDGLVTSNGRKSLGFSSEEENASYKKYTKDELHLRGPIKDFSIGEHMYKDYVREYREKYRHYCSLNKKLEKIRNDFLKVGDDLELSRERDQEEYYKVVEKLRQMFHQHGEGSFLIPPVTCIMVLASLMDYGDDGKAESKVDSRDLSKASIQEVTNEATTVLTTNEVNNSSQGTRMLKVWEAKAVQNRDLKPATISAADPTEISVGRMILLEEFGRAGRGPERKGMAID</sequence>
<feature type="region of interest" description="Disordered" evidence="1">
    <location>
        <begin position="421"/>
        <end position="517"/>
    </location>
</feature>
<evidence type="ECO:0000313" key="2">
    <source>
        <dbReference type="EMBL" id="KAK8971353.1"/>
    </source>
</evidence>
<comment type="caution">
    <text evidence="2">The sequence shown here is derived from an EMBL/GenBank/DDBJ whole genome shotgun (WGS) entry which is preliminary data.</text>
</comment>
<dbReference type="PANTHER" id="PTHR38372:SF2">
    <property type="entry name" value="DENTIN SIALOPHOSPHOPROTEIN-LIKE PROTEIN"/>
    <property type="match status" value="1"/>
</dbReference>
<proteinExistence type="predicted"/>
<feature type="compositionally biased region" description="Polar residues" evidence="1">
    <location>
        <begin position="704"/>
        <end position="719"/>
    </location>
</feature>
<feature type="compositionally biased region" description="Basic and acidic residues" evidence="1">
    <location>
        <begin position="654"/>
        <end position="682"/>
    </location>
</feature>
<organism evidence="2 3">
    <name type="scientific">Platanthera guangdongensis</name>
    <dbReference type="NCBI Taxonomy" id="2320717"/>
    <lineage>
        <taxon>Eukaryota</taxon>
        <taxon>Viridiplantae</taxon>
        <taxon>Streptophyta</taxon>
        <taxon>Embryophyta</taxon>
        <taxon>Tracheophyta</taxon>
        <taxon>Spermatophyta</taxon>
        <taxon>Magnoliopsida</taxon>
        <taxon>Liliopsida</taxon>
        <taxon>Asparagales</taxon>
        <taxon>Orchidaceae</taxon>
        <taxon>Orchidoideae</taxon>
        <taxon>Orchideae</taxon>
        <taxon>Orchidinae</taxon>
        <taxon>Platanthera</taxon>
    </lineage>
</organism>
<feature type="compositionally biased region" description="Basic and acidic residues" evidence="1">
    <location>
        <begin position="777"/>
        <end position="792"/>
    </location>
</feature>